<dbReference type="InterPro" id="IPR036249">
    <property type="entry name" value="Thioredoxin-like_sf"/>
</dbReference>
<keyword evidence="9" id="KW-0732">Signal</keyword>
<keyword evidence="12" id="KW-1185">Reference proteome</keyword>
<dbReference type="SUPFAM" id="SSF52833">
    <property type="entry name" value="Thioredoxin-like"/>
    <property type="match status" value="1"/>
</dbReference>
<proteinExistence type="predicted"/>
<protein>
    <submittedName>
        <fullName evidence="11">Thioredoxin family protein</fullName>
    </submittedName>
</protein>
<dbReference type="PANTHER" id="PTHR32234:SF3">
    <property type="entry name" value="SUPPRESSION OF COPPER SENSITIVITY PROTEIN"/>
    <property type="match status" value="1"/>
</dbReference>
<feature type="signal peptide" evidence="9">
    <location>
        <begin position="1"/>
        <end position="25"/>
    </location>
</feature>
<dbReference type="InterPro" id="IPR028250">
    <property type="entry name" value="DsbDN"/>
</dbReference>
<dbReference type="Pfam" id="PF13899">
    <property type="entry name" value="Thioredoxin_7"/>
    <property type="match status" value="1"/>
</dbReference>
<evidence type="ECO:0000256" key="3">
    <source>
        <dbReference type="ARBA" id="ARBA00022692"/>
    </source>
</evidence>
<evidence type="ECO:0000256" key="7">
    <source>
        <dbReference type="ARBA" id="ARBA00023284"/>
    </source>
</evidence>
<dbReference type="GO" id="GO:0017004">
    <property type="term" value="P:cytochrome complex assembly"/>
    <property type="evidence" value="ECO:0007669"/>
    <property type="project" value="UniProtKB-KW"/>
</dbReference>
<evidence type="ECO:0000313" key="12">
    <source>
        <dbReference type="Proteomes" id="UP000589716"/>
    </source>
</evidence>
<comment type="caution">
    <text evidence="11">The sequence shown here is derived from an EMBL/GenBank/DDBJ whole genome shotgun (WGS) entry which is preliminary data.</text>
</comment>
<keyword evidence="6 8" id="KW-0472">Membrane</keyword>
<feature type="transmembrane region" description="Helical" evidence="8">
    <location>
        <begin position="605"/>
        <end position="623"/>
    </location>
</feature>
<feature type="transmembrane region" description="Helical" evidence="8">
    <location>
        <begin position="579"/>
        <end position="598"/>
    </location>
</feature>
<comment type="subcellular location">
    <subcellularLocation>
        <location evidence="1">Cell membrane</location>
        <topology evidence="1">Multi-pass membrane protein</topology>
    </subcellularLocation>
</comment>
<dbReference type="InterPro" id="IPR013766">
    <property type="entry name" value="Thioredoxin_domain"/>
</dbReference>
<keyword evidence="7" id="KW-0676">Redox-active center</keyword>
<dbReference type="PANTHER" id="PTHR32234">
    <property type="entry name" value="THIOL:DISULFIDE INTERCHANGE PROTEIN DSBD"/>
    <property type="match status" value="1"/>
</dbReference>
<evidence type="ECO:0000256" key="2">
    <source>
        <dbReference type="ARBA" id="ARBA00022475"/>
    </source>
</evidence>
<name>A0A853IMA3_9BURK</name>
<evidence type="ECO:0000256" key="4">
    <source>
        <dbReference type="ARBA" id="ARBA00022748"/>
    </source>
</evidence>
<evidence type="ECO:0000256" key="1">
    <source>
        <dbReference type="ARBA" id="ARBA00004651"/>
    </source>
</evidence>
<sequence length="753" mass="78922">MRALVSRFYASLLIAVGALWAPAQAQNLPKSEVRTDQVVATLLAHAPQGVPIGQTPEAAAGQPVWVGLQLTHAKDWHTYWKNAGDSGMPTELHWTLPPGVMAGDVAWPLPAKFPIGHLANYGYDGTVLLPVPLIITPEYKPSPLADALEVKLKASWLVCRQECIPQDGEFALQLPLRSSTALHGAAFDAALKAQPTSVTGEHQIELTDGGQRLAVRVAGLPASVQGQTLEFFPETPNIVVTAATPARPGEPVGPRTWSQHWDGAVWTADIPVSPDRADAPETMPLVLVTADQAQGWRADAPVKGAWPAVAPVAVVSPALEAALAANANANANASAAGTAAVPASAANTSVPTVTFLLALLGAVIGGMVLNLMPCVFPVLAIKVLGFTRHADDRRAHRISGLAYTAGVVLSFLALGALMLALRAAGQQLGWGFQLQSPGVVAGLTVLFTVIGLNLAGVFEFGHFLPSSVASLQARHPVADSLLSGVLAVAVASPCTAPFMGASLGLAVALPAWQALAVFAALGFGMALPYLAASWWPAVARLLPRPGAWMDTFKKFMAFPMFGTAVWLLWVLGQQTGIDGAGALLALLVTLALVLWAFGLQGRTRLLIASLSVAFGAFLLATIGPNVIHTALPAAQAAAAAGERWQPWSRERVQAVLGTGQPVFVDFTAAWCVTCQYNKKTTLANDEVLNAFDAAKVQTFRADWTRRDATITAELNKLGRSGVPVYVLQAPGKPPIVLSEILSVADVKAALGQL</sequence>
<dbReference type="Pfam" id="PF02683">
    <property type="entry name" value="DsbD_TM"/>
    <property type="match status" value="1"/>
</dbReference>
<gene>
    <name evidence="11" type="ORF">H0I39_06865</name>
</gene>
<dbReference type="GO" id="GO:0045454">
    <property type="term" value="P:cell redox homeostasis"/>
    <property type="evidence" value="ECO:0007669"/>
    <property type="project" value="TreeGrafter"/>
</dbReference>
<evidence type="ECO:0000256" key="8">
    <source>
        <dbReference type="SAM" id="Phobius"/>
    </source>
</evidence>
<dbReference type="RefSeq" id="WP_180550017.1">
    <property type="nucleotide sequence ID" value="NZ_JACCKX010000001.1"/>
</dbReference>
<dbReference type="InterPro" id="IPR003834">
    <property type="entry name" value="Cyt_c_assmbl_TM_dom"/>
</dbReference>
<reference evidence="11 12" key="1">
    <citation type="submission" date="2020-07" db="EMBL/GenBank/DDBJ databases">
        <authorList>
            <person name="Maaloum M."/>
        </authorList>
    </citation>
    <scope>NUCLEOTIDE SEQUENCE [LARGE SCALE GENOMIC DNA]</scope>
    <source>
        <strain evidence="11 12">GCS-AN-3</strain>
    </source>
</reference>
<feature type="transmembrane region" description="Helical" evidence="8">
    <location>
        <begin position="439"/>
        <end position="460"/>
    </location>
</feature>
<keyword evidence="4" id="KW-0201">Cytochrome c-type biogenesis</keyword>
<accession>A0A853IMA3</accession>
<dbReference type="AlphaFoldDB" id="A0A853IMA3"/>
<dbReference type="GO" id="GO:0015035">
    <property type="term" value="F:protein-disulfide reductase activity"/>
    <property type="evidence" value="ECO:0007669"/>
    <property type="project" value="TreeGrafter"/>
</dbReference>
<feature type="chain" id="PRO_5032599174" evidence="9">
    <location>
        <begin position="26"/>
        <end position="753"/>
    </location>
</feature>
<dbReference type="EMBL" id="JACCKX010000001">
    <property type="protein sequence ID" value="NZA01556.1"/>
    <property type="molecule type" value="Genomic_DNA"/>
</dbReference>
<dbReference type="InterPro" id="IPR017937">
    <property type="entry name" value="Thioredoxin_CS"/>
</dbReference>
<keyword evidence="2" id="KW-1003">Cell membrane</keyword>
<feature type="transmembrane region" description="Helical" evidence="8">
    <location>
        <begin position="400"/>
        <end position="419"/>
    </location>
</feature>
<feature type="transmembrane region" description="Helical" evidence="8">
    <location>
        <begin position="555"/>
        <end position="573"/>
    </location>
</feature>
<dbReference type="Gene3D" id="3.40.30.10">
    <property type="entry name" value="Glutaredoxin"/>
    <property type="match status" value="1"/>
</dbReference>
<dbReference type="GO" id="GO:0005886">
    <property type="term" value="C:plasma membrane"/>
    <property type="evidence" value="ECO:0007669"/>
    <property type="project" value="UniProtKB-SubCell"/>
</dbReference>
<feature type="transmembrane region" description="Helical" evidence="8">
    <location>
        <begin position="355"/>
        <end position="379"/>
    </location>
</feature>
<dbReference type="PROSITE" id="PS51352">
    <property type="entry name" value="THIOREDOXIN_2"/>
    <property type="match status" value="1"/>
</dbReference>
<dbReference type="Pfam" id="PF11412">
    <property type="entry name" value="DsbD_N"/>
    <property type="match status" value="1"/>
</dbReference>
<evidence type="ECO:0000256" key="6">
    <source>
        <dbReference type="ARBA" id="ARBA00023136"/>
    </source>
</evidence>
<evidence type="ECO:0000313" key="11">
    <source>
        <dbReference type="EMBL" id="NZA01556.1"/>
    </source>
</evidence>
<keyword evidence="3 8" id="KW-0812">Transmembrane</keyword>
<evidence type="ECO:0000256" key="9">
    <source>
        <dbReference type="SAM" id="SignalP"/>
    </source>
</evidence>
<dbReference type="PROSITE" id="PS00194">
    <property type="entry name" value="THIOREDOXIN_1"/>
    <property type="match status" value="1"/>
</dbReference>
<dbReference type="Proteomes" id="UP000589716">
    <property type="component" value="Unassembled WGS sequence"/>
</dbReference>
<keyword evidence="5 8" id="KW-1133">Transmembrane helix</keyword>
<feature type="domain" description="Thioredoxin" evidence="10">
    <location>
        <begin position="625"/>
        <end position="753"/>
    </location>
</feature>
<dbReference type="InterPro" id="IPR035671">
    <property type="entry name" value="DsbD_gamma"/>
</dbReference>
<organism evidence="11 12">
    <name type="scientific">Ottowia beijingensis</name>
    <dbReference type="NCBI Taxonomy" id="1207057"/>
    <lineage>
        <taxon>Bacteria</taxon>
        <taxon>Pseudomonadati</taxon>
        <taxon>Pseudomonadota</taxon>
        <taxon>Betaproteobacteria</taxon>
        <taxon>Burkholderiales</taxon>
        <taxon>Comamonadaceae</taxon>
        <taxon>Ottowia</taxon>
    </lineage>
</organism>
<evidence type="ECO:0000259" key="10">
    <source>
        <dbReference type="PROSITE" id="PS51352"/>
    </source>
</evidence>
<dbReference type="CDD" id="cd02953">
    <property type="entry name" value="DsbDgamma"/>
    <property type="match status" value="1"/>
</dbReference>
<feature type="transmembrane region" description="Helical" evidence="8">
    <location>
        <begin position="515"/>
        <end position="535"/>
    </location>
</feature>
<evidence type="ECO:0000256" key="5">
    <source>
        <dbReference type="ARBA" id="ARBA00022989"/>
    </source>
</evidence>
<feature type="transmembrane region" description="Helical" evidence="8">
    <location>
        <begin position="481"/>
        <end position="509"/>
    </location>
</feature>